<dbReference type="InterPro" id="IPR030616">
    <property type="entry name" value="Aur-like"/>
</dbReference>
<evidence type="ECO:0000313" key="11">
    <source>
        <dbReference type="EMBL" id="KIL68511.1"/>
    </source>
</evidence>
<dbReference type="InterPro" id="IPR000719">
    <property type="entry name" value="Prot_kinase_dom"/>
</dbReference>
<dbReference type="SMART" id="SM00220">
    <property type="entry name" value="S_TKc"/>
    <property type="match status" value="1"/>
</dbReference>
<dbReference type="AlphaFoldDB" id="A0A0C2XGH2"/>
<feature type="compositionally biased region" description="Low complexity" evidence="9">
    <location>
        <begin position="23"/>
        <end position="44"/>
    </location>
</feature>
<dbReference type="EMBL" id="KN818228">
    <property type="protein sequence ID" value="KIL68511.1"/>
    <property type="molecule type" value="Genomic_DNA"/>
</dbReference>
<reference evidence="11 12" key="1">
    <citation type="submission" date="2014-04" db="EMBL/GenBank/DDBJ databases">
        <title>Evolutionary Origins and Diversification of the Mycorrhizal Mutualists.</title>
        <authorList>
            <consortium name="DOE Joint Genome Institute"/>
            <consortium name="Mycorrhizal Genomics Consortium"/>
            <person name="Kohler A."/>
            <person name="Kuo A."/>
            <person name="Nagy L.G."/>
            <person name="Floudas D."/>
            <person name="Copeland A."/>
            <person name="Barry K.W."/>
            <person name="Cichocki N."/>
            <person name="Veneault-Fourrey C."/>
            <person name="LaButti K."/>
            <person name="Lindquist E.A."/>
            <person name="Lipzen A."/>
            <person name="Lundell T."/>
            <person name="Morin E."/>
            <person name="Murat C."/>
            <person name="Riley R."/>
            <person name="Ohm R."/>
            <person name="Sun H."/>
            <person name="Tunlid A."/>
            <person name="Henrissat B."/>
            <person name="Grigoriev I.V."/>
            <person name="Hibbett D.S."/>
            <person name="Martin F."/>
        </authorList>
    </citation>
    <scope>NUCLEOTIDE SEQUENCE [LARGE SCALE GENOMIC DNA]</scope>
    <source>
        <strain evidence="11 12">Koide BX008</strain>
    </source>
</reference>
<evidence type="ECO:0000256" key="4">
    <source>
        <dbReference type="ARBA" id="ARBA00022777"/>
    </source>
</evidence>
<keyword evidence="4" id="KW-0418">Kinase</keyword>
<feature type="compositionally biased region" description="Low complexity" evidence="9">
    <location>
        <begin position="151"/>
        <end position="167"/>
    </location>
</feature>
<evidence type="ECO:0000313" key="12">
    <source>
        <dbReference type="Proteomes" id="UP000054549"/>
    </source>
</evidence>
<evidence type="ECO:0000256" key="8">
    <source>
        <dbReference type="PIRSR" id="PIRSR630616-3"/>
    </source>
</evidence>
<dbReference type="GO" id="GO:0005524">
    <property type="term" value="F:ATP binding"/>
    <property type="evidence" value="ECO:0007669"/>
    <property type="project" value="UniProtKB-KW"/>
</dbReference>
<feature type="active site" description="Proton acceptor" evidence="6">
    <location>
        <position position="459"/>
    </location>
</feature>
<keyword evidence="1" id="KW-0723">Serine/threonine-protein kinase</keyword>
<dbReference type="InterPro" id="IPR008271">
    <property type="entry name" value="Ser/Thr_kinase_AS"/>
</dbReference>
<feature type="cross-link" description="Glycyl lysine isopeptide (Lys-Gly) (interchain with G-Cter in SUMO2)" evidence="8">
    <location>
        <position position="461"/>
    </location>
</feature>
<keyword evidence="3 7" id="KW-0547">Nucleotide-binding</keyword>
<dbReference type="HOGENOM" id="CLU_008775_1_0_1"/>
<dbReference type="InterPro" id="IPR011009">
    <property type="entry name" value="Kinase-like_dom_sf"/>
</dbReference>
<dbReference type="OrthoDB" id="289250at2759"/>
<keyword evidence="5 7" id="KW-0067">ATP-binding</keyword>
<dbReference type="Proteomes" id="UP000054549">
    <property type="component" value="Unassembled WGS sequence"/>
</dbReference>
<dbReference type="InParanoid" id="A0A0C2XGH2"/>
<feature type="region of interest" description="Disordered" evidence="9">
    <location>
        <begin position="23"/>
        <end position="171"/>
    </location>
</feature>
<dbReference type="Pfam" id="PF00069">
    <property type="entry name" value="Pkinase"/>
    <property type="match status" value="1"/>
</dbReference>
<organism evidence="11 12">
    <name type="scientific">Amanita muscaria (strain Koide BX008)</name>
    <dbReference type="NCBI Taxonomy" id="946122"/>
    <lineage>
        <taxon>Eukaryota</taxon>
        <taxon>Fungi</taxon>
        <taxon>Dikarya</taxon>
        <taxon>Basidiomycota</taxon>
        <taxon>Agaricomycotina</taxon>
        <taxon>Agaricomycetes</taxon>
        <taxon>Agaricomycetidae</taxon>
        <taxon>Agaricales</taxon>
        <taxon>Pluteineae</taxon>
        <taxon>Amanitaceae</taxon>
        <taxon>Amanita</taxon>
    </lineage>
</organism>
<evidence type="ECO:0000256" key="1">
    <source>
        <dbReference type="ARBA" id="ARBA00022527"/>
    </source>
</evidence>
<gene>
    <name evidence="11" type="ORF">M378DRAFT_887736</name>
</gene>
<protein>
    <recommendedName>
        <fullName evidence="10">Protein kinase domain-containing protein</fullName>
    </recommendedName>
</protein>
<dbReference type="GO" id="GO:0004674">
    <property type="term" value="F:protein serine/threonine kinase activity"/>
    <property type="evidence" value="ECO:0007669"/>
    <property type="project" value="UniProtKB-KW"/>
</dbReference>
<keyword evidence="2" id="KW-0808">Transferase</keyword>
<feature type="domain" description="Protein kinase" evidence="10">
    <location>
        <begin position="180"/>
        <end position="671"/>
    </location>
</feature>
<evidence type="ECO:0000256" key="6">
    <source>
        <dbReference type="PIRSR" id="PIRSR630616-1"/>
    </source>
</evidence>
<evidence type="ECO:0000256" key="9">
    <source>
        <dbReference type="SAM" id="MobiDB-lite"/>
    </source>
</evidence>
<dbReference type="PROSITE" id="PS00108">
    <property type="entry name" value="PROTEIN_KINASE_ST"/>
    <property type="match status" value="1"/>
</dbReference>
<dbReference type="STRING" id="946122.A0A0C2XGH2"/>
<dbReference type="Gene3D" id="1.10.510.10">
    <property type="entry name" value="Transferase(Phosphotransferase) domain 1"/>
    <property type="match status" value="1"/>
</dbReference>
<dbReference type="SUPFAM" id="SSF56112">
    <property type="entry name" value="Protein kinase-like (PK-like)"/>
    <property type="match status" value="1"/>
</dbReference>
<dbReference type="PROSITE" id="PS50011">
    <property type="entry name" value="PROTEIN_KINASE_DOM"/>
    <property type="match status" value="1"/>
</dbReference>
<evidence type="ECO:0000259" key="10">
    <source>
        <dbReference type="PROSITE" id="PS50011"/>
    </source>
</evidence>
<dbReference type="PANTHER" id="PTHR24350">
    <property type="entry name" value="SERINE/THREONINE-PROTEIN KINASE IAL-RELATED"/>
    <property type="match status" value="1"/>
</dbReference>
<sequence length="754" mass="81942">MTGPASSLGLAEALSAGSPRLQFRTSLSNSSSPLSTFSDISFSSPPSPPPSVSKTHAFFATPFSTRPHSPNSPTPSSDLSELSPRISEQTREIPLLSSPCNEPTPRPTSLVPAFPFTKPDIEPHPTSETPSKWQHSNRESPSAILPPPPLSSSASTSSTTSDSSSSSQTFITGQNTDTTLRLIHPLGHGSFSAVWLAEDFSPVSLTLKAKRRLRDLRRCKSNDRSSDVLLQALLQQNAGAGLSDKVIDTAVDNLSRNASLKRLRARVRGTKPSRGTIRLQDGTYLVDERDGEMGIIAPDIHDSSESEDSFEIGMNALGLGAGLARVGSISGKVTSVASHEQRLKRKNLKESTGRLVAVKLTPRGASDPREAEKERVAFVREVEVLRHILHPNIAPLLSHLSTPTHYVLVFPYFPGGDLLGFLNSDTMWHKLGEDVLRRMWCEICKAVGWMHGVGLVHRDIKLENILLTTCAFSTLMPDSSRPTFEDLPAPPAPLIKLNDFGLSRFVDLLPNGEAELLVTRCGSEAYAAPELVTAGGRPRLTNVEGGSDMPKSIGVYDARETDAWACGVVLYALVVRRLPFGESAEDNIAGGEAIANLAKAIGRSERRQWLMRIAKGEYSWPESGNHESLSSSLVGTSLASSQGAKRIVGKLLVRDPAKRARIADLWVDPWMKGTGVDKDLPCTVTSANVQHDFVDELGSLEQQESGIQGVDEEKRWLEAAELQQLEQQEEQHGPLLVDEHAIHSITRQELDLPD</sequence>
<evidence type="ECO:0000256" key="3">
    <source>
        <dbReference type="ARBA" id="ARBA00022741"/>
    </source>
</evidence>
<evidence type="ECO:0000256" key="7">
    <source>
        <dbReference type="PIRSR" id="PIRSR630616-2"/>
    </source>
</evidence>
<feature type="compositionally biased region" description="Polar residues" evidence="9">
    <location>
        <begin position="62"/>
        <end position="80"/>
    </location>
</feature>
<evidence type="ECO:0000256" key="2">
    <source>
        <dbReference type="ARBA" id="ARBA00022679"/>
    </source>
</evidence>
<proteinExistence type="predicted"/>
<name>A0A0C2XGH2_AMAMK</name>
<keyword evidence="12" id="KW-1185">Reference proteome</keyword>
<evidence type="ECO:0000256" key="5">
    <source>
        <dbReference type="ARBA" id="ARBA00022840"/>
    </source>
</evidence>
<accession>A0A0C2XGH2</accession>
<feature type="binding site" evidence="7">
    <location>
        <begin position="463"/>
        <end position="464"/>
    </location>
    <ligand>
        <name>ATP</name>
        <dbReference type="ChEBI" id="CHEBI:30616"/>
    </ligand>
</feature>